<evidence type="ECO:0000313" key="10">
    <source>
        <dbReference type="EMBL" id="ARB50806.1"/>
    </source>
</evidence>
<protein>
    <submittedName>
        <fullName evidence="10">Variant surface glycoprotein</fullName>
    </submittedName>
</protein>
<dbReference type="AlphaFoldDB" id="A0A1V0FZI7"/>
<keyword evidence="3" id="KW-1003">Cell membrane</keyword>
<evidence type="ECO:0000256" key="1">
    <source>
        <dbReference type="ARBA" id="ARBA00002523"/>
    </source>
</evidence>
<dbReference type="GO" id="GO:0098552">
    <property type="term" value="C:side of membrane"/>
    <property type="evidence" value="ECO:0007669"/>
    <property type="project" value="UniProtKB-KW"/>
</dbReference>
<evidence type="ECO:0000256" key="6">
    <source>
        <dbReference type="ARBA" id="ARBA00023180"/>
    </source>
</evidence>
<comment type="function">
    <text evidence="1">VSG forms a coat on the surface of the parasite. The trypanosome evades the immune response of the host by expressing a series of antigenically distinct VSGs from an estimated 1000 VSG genes.</text>
</comment>
<keyword evidence="5" id="KW-0472">Membrane</keyword>
<dbReference type="VEuPathDB" id="TriTrypDB:Tb927.7.6500"/>
<dbReference type="VEuPathDB" id="TriTrypDB:Tb1125.7.6500"/>
<dbReference type="VEuPathDB" id="TriTrypDB:Tb427_000394400"/>
<keyword evidence="6" id="KW-0325">Glycoprotein</keyword>
<proteinExistence type="predicted"/>
<dbReference type="EMBL" id="KY404555">
    <property type="protein sequence ID" value="ARB50806.1"/>
    <property type="molecule type" value="Genomic_DNA"/>
</dbReference>
<evidence type="ECO:0000256" key="4">
    <source>
        <dbReference type="ARBA" id="ARBA00022622"/>
    </source>
</evidence>
<organism evidence="10">
    <name type="scientific">Trypanosoma brucei</name>
    <dbReference type="NCBI Taxonomy" id="5691"/>
    <lineage>
        <taxon>Eukaryota</taxon>
        <taxon>Discoba</taxon>
        <taxon>Euglenozoa</taxon>
        <taxon>Kinetoplastea</taxon>
        <taxon>Metakinetoplastina</taxon>
        <taxon>Trypanosomatida</taxon>
        <taxon>Trypanosomatidae</taxon>
        <taxon>Trypanosoma</taxon>
    </lineage>
</organism>
<accession>A0A1V0FZI7</accession>
<feature type="compositionally biased region" description="Basic and acidic residues" evidence="8">
    <location>
        <begin position="425"/>
        <end position="449"/>
    </location>
</feature>
<evidence type="ECO:0000256" key="7">
    <source>
        <dbReference type="ARBA" id="ARBA00023288"/>
    </source>
</evidence>
<feature type="region of interest" description="Disordered" evidence="8">
    <location>
        <begin position="420"/>
        <end position="449"/>
    </location>
</feature>
<name>A0A1V0FZI7_9TRYP</name>
<dbReference type="InterPro" id="IPR019609">
    <property type="entry name" value="Variant_surf_glycoprt_trypan_C"/>
</dbReference>
<dbReference type="SUPFAM" id="SSF58087">
    <property type="entry name" value="Variant surface glycoprotein (N-terminal domain)"/>
    <property type="match status" value="1"/>
</dbReference>
<evidence type="ECO:0000259" key="9">
    <source>
        <dbReference type="Pfam" id="PF10659"/>
    </source>
</evidence>
<comment type="subcellular location">
    <subcellularLocation>
        <location evidence="2">Cell membrane</location>
        <topology evidence="2">Lipid-anchor</topology>
        <topology evidence="2">GPI-anchor</topology>
    </subcellularLocation>
</comment>
<sequence length="491" mass="53615">MIVKTPIRYTVVALAITASIIKAERQAGQACSSACACATRIKHRINHYNSIFEQRSQDLQTTTKQYLKLLIAALQGSGTTKQLTIPLIQTATTILDEQQANLNKLGTALAAAATQLGNKQGRLQLEADFTKMDFTTDHQLSSTGFNSGTETDKDIGKVSAACTAEDQMEKREDVTQATEEKEPPIHNRQVHMALEILCRDSGDSGNCGALPANTNRIKLDLLRSSGAAYAVTTGSVHQKKLGVGTWTIMKTEGPAAADEARPLYEAAYKNQPPKELKHISDFKDRPAFKKFVKQLKTGSAPLAKLPTDPTDQLDKDITSMYGDSDVTFDKKIWQEINKVTATYIDGETVKTEPLSKIETIEHLSSGLAQAFAKAALPKALGIQCPEVKTIDNCKTHETEGPCQAAGCKFDNSKKDGEKCFPGPETKTDKRDGGDEKTTSTCTGKDEKDCKDGCKSENNAYKDFSFRINSKISLMAADFVSLVEFYNPKDSF</sequence>
<keyword evidence="4" id="KW-0336">GPI-anchor</keyword>
<dbReference type="Gene3D" id="3.30.1680.40">
    <property type="match status" value="1"/>
</dbReference>
<evidence type="ECO:0000256" key="8">
    <source>
        <dbReference type="SAM" id="MobiDB-lite"/>
    </source>
</evidence>
<evidence type="ECO:0000256" key="3">
    <source>
        <dbReference type="ARBA" id="ARBA00022475"/>
    </source>
</evidence>
<feature type="domain" description="Trypanosome variant surface glycoprotein C-terminal" evidence="9">
    <location>
        <begin position="393"/>
        <end position="482"/>
    </location>
</feature>
<dbReference type="GO" id="GO:0005886">
    <property type="term" value="C:plasma membrane"/>
    <property type="evidence" value="ECO:0007669"/>
    <property type="project" value="UniProtKB-SubCell"/>
</dbReference>
<evidence type="ECO:0000256" key="5">
    <source>
        <dbReference type="ARBA" id="ARBA00023136"/>
    </source>
</evidence>
<keyword evidence="7" id="KW-0449">Lipoprotein</keyword>
<dbReference type="VEuPathDB" id="TriTrypDB:Tb427_000085400"/>
<reference evidence="10" key="1">
    <citation type="submission" date="2016-12" db="EMBL/GenBank/DDBJ databases">
        <title>Extending the VSGnome of Trypanosoma brucei strain TREU927.</title>
        <authorList>
            <person name="Cross G.A."/>
        </authorList>
    </citation>
    <scope>NUCLEOTIDE SEQUENCE</scope>
    <source>
        <strain evidence="10">Tb927.99.1505</strain>
    </source>
</reference>
<evidence type="ECO:0000256" key="2">
    <source>
        <dbReference type="ARBA" id="ARBA00004609"/>
    </source>
</evidence>
<dbReference type="Pfam" id="PF10659">
    <property type="entry name" value="Trypan_glycop_C"/>
    <property type="match status" value="1"/>
</dbReference>